<comment type="caution">
    <text evidence="2">The sequence shown here is derived from an EMBL/GenBank/DDBJ whole genome shotgun (WGS) entry which is preliminary data.</text>
</comment>
<name>A0AAD8K4R6_TARER</name>
<dbReference type="InterPro" id="IPR039615">
    <property type="entry name" value="PKS"/>
</dbReference>
<evidence type="ECO:0000256" key="1">
    <source>
        <dbReference type="SAM" id="MobiDB-lite"/>
    </source>
</evidence>
<feature type="region of interest" description="Disordered" evidence="1">
    <location>
        <begin position="343"/>
        <end position="366"/>
    </location>
</feature>
<dbReference type="EMBL" id="JAUHHV010000008">
    <property type="protein sequence ID" value="KAK1415918.1"/>
    <property type="molecule type" value="Genomic_DNA"/>
</dbReference>
<proteinExistence type="predicted"/>
<dbReference type="Proteomes" id="UP001229421">
    <property type="component" value="Unassembled WGS sequence"/>
</dbReference>
<dbReference type="PANTHER" id="PTHR33781">
    <property type="entry name" value="PROTEIN PHYTOCHROME KINASE SUBSTRATE 1-RELATED"/>
    <property type="match status" value="1"/>
</dbReference>
<dbReference type="GO" id="GO:0009638">
    <property type="term" value="P:phototropism"/>
    <property type="evidence" value="ECO:0007669"/>
    <property type="project" value="InterPro"/>
</dbReference>
<accession>A0AAD8K4R6</accession>
<organism evidence="2 3">
    <name type="scientific">Tagetes erecta</name>
    <name type="common">African marigold</name>
    <dbReference type="NCBI Taxonomy" id="13708"/>
    <lineage>
        <taxon>Eukaryota</taxon>
        <taxon>Viridiplantae</taxon>
        <taxon>Streptophyta</taxon>
        <taxon>Embryophyta</taxon>
        <taxon>Tracheophyta</taxon>
        <taxon>Spermatophyta</taxon>
        <taxon>Magnoliopsida</taxon>
        <taxon>eudicotyledons</taxon>
        <taxon>Gunneridae</taxon>
        <taxon>Pentapetalae</taxon>
        <taxon>asterids</taxon>
        <taxon>campanulids</taxon>
        <taxon>Asterales</taxon>
        <taxon>Asteraceae</taxon>
        <taxon>Asteroideae</taxon>
        <taxon>Heliantheae alliance</taxon>
        <taxon>Tageteae</taxon>
        <taxon>Tagetes</taxon>
    </lineage>
</organism>
<keyword evidence="3" id="KW-1185">Reference proteome</keyword>
<dbReference type="AlphaFoldDB" id="A0AAD8K4R6"/>
<reference evidence="2" key="1">
    <citation type="journal article" date="2023" name="bioRxiv">
        <title>Improved chromosome-level genome assembly for marigold (Tagetes erecta).</title>
        <authorList>
            <person name="Jiang F."/>
            <person name="Yuan L."/>
            <person name="Wang S."/>
            <person name="Wang H."/>
            <person name="Xu D."/>
            <person name="Wang A."/>
            <person name="Fan W."/>
        </authorList>
    </citation>
    <scope>NUCLEOTIDE SEQUENCE</scope>
    <source>
        <strain evidence="2">WSJ</strain>
        <tissue evidence="2">Leaf</tissue>
    </source>
</reference>
<gene>
    <name evidence="2" type="ORF">QVD17_31706</name>
</gene>
<sequence>MYAKSSSFEANLTLEKPNSFRDVSFSSYLDKAEENMVRSLTNQASKLPNDRQFRIKPEQDEEIDVFGAEKYYKGEIEDECNKKDLRFVDATGGIKKIHKQDQKVEDFDHSFKVKLKTDQTNMHTPSVRSNVSCNSRSTLLPRIKQSPVKIENRSKTLTFLATFGCNCMNKKSTQIKEKRLIHVKQIFDQNTDQFSSQLADLNTNSNTRNDCFSFPVLNPNDLNSNSSSISKSGNLAGKVQSDNNGDRLTLGKKLSLLNDLDMVSPTKDEIYNNDVDSDSSSDLFEIESFSPTVNSSNLGHRRSESNCYGYAPSEVSVDWSVVTASAADFSVVSDYDGGGGGGGGWRNSGYVQARGDKDEKKKRNGVLAGCRSDKAVRVAGGRR</sequence>
<dbReference type="PANTHER" id="PTHR33781:SF19">
    <property type="entry name" value="PHYTOCHROME KINASE SUBSTRATE 1"/>
    <property type="match status" value="1"/>
</dbReference>
<protein>
    <submittedName>
        <fullName evidence="2">Uncharacterized protein</fullName>
    </submittedName>
</protein>
<evidence type="ECO:0000313" key="3">
    <source>
        <dbReference type="Proteomes" id="UP001229421"/>
    </source>
</evidence>
<evidence type="ECO:0000313" key="2">
    <source>
        <dbReference type="EMBL" id="KAK1415918.1"/>
    </source>
</evidence>